<evidence type="ECO:0000313" key="2">
    <source>
        <dbReference type="EMBL" id="PWG66726.1"/>
    </source>
</evidence>
<comment type="caution">
    <text evidence="2">The sequence shown here is derived from an EMBL/GenBank/DDBJ whole genome shotgun (WGS) entry which is preliminary data.</text>
</comment>
<proteinExistence type="predicted"/>
<name>A0A2U2NC44_9BIFI</name>
<protein>
    <submittedName>
        <fullName evidence="2">Uncharacterized protein</fullName>
    </submittedName>
</protein>
<keyword evidence="3" id="KW-1185">Reference proteome</keyword>
<gene>
    <name evidence="2" type="ORF">DF196_02150</name>
</gene>
<sequence>MRICLLLPLFENAYDHLSIIIIIFFEFLRSTSSEIFASPCRQVADVVLPFHECRFRFSEIERNGFRTWFSLRFDFSVRLFLVRLGSRFVEILFHCVMLFSMMFVHTLSWTIPVFLSFQFFVFPEW</sequence>
<keyword evidence="1" id="KW-0812">Transmembrane</keyword>
<organism evidence="2 3">
    <name type="scientific">Bifidobacterium callitrichidarum</name>
    <dbReference type="NCBI Taxonomy" id="2052941"/>
    <lineage>
        <taxon>Bacteria</taxon>
        <taxon>Bacillati</taxon>
        <taxon>Actinomycetota</taxon>
        <taxon>Actinomycetes</taxon>
        <taxon>Bifidobacteriales</taxon>
        <taxon>Bifidobacteriaceae</taxon>
        <taxon>Bifidobacterium</taxon>
    </lineage>
</organism>
<keyword evidence="1" id="KW-0472">Membrane</keyword>
<dbReference type="Proteomes" id="UP000245876">
    <property type="component" value="Unassembled WGS sequence"/>
</dbReference>
<accession>A0A2U2NC44</accession>
<keyword evidence="1" id="KW-1133">Transmembrane helix</keyword>
<dbReference type="EMBL" id="QFFM01000003">
    <property type="protein sequence ID" value="PWG66726.1"/>
    <property type="molecule type" value="Genomic_DNA"/>
</dbReference>
<feature type="transmembrane region" description="Helical" evidence="1">
    <location>
        <begin position="91"/>
        <end position="115"/>
    </location>
</feature>
<evidence type="ECO:0000313" key="3">
    <source>
        <dbReference type="Proteomes" id="UP000245876"/>
    </source>
</evidence>
<reference evidence="2 3" key="1">
    <citation type="journal article" date="2018" name="Int. J. Syst. Evol. Microbiol.">
        <title>Bifidobacterium callitrichidarum sp. nov. from the faeces of the emperor tamarin (Saguinus imperator).</title>
        <authorList>
            <person name="Modesto M."/>
            <person name="Michelini S."/>
            <person name="Sansosti M.C."/>
            <person name="De Filippo C."/>
            <person name="Cavalieri D."/>
            <person name="Qvirist L."/>
            <person name="Andlid T."/>
            <person name="Spiezio C."/>
            <person name="Sandri C."/>
            <person name="Pascarelli S."/>
            <person name="Sgorbati B."/>
            <person name="Mattarelli P."/>
        </authorList>
    </citation>
    <scope>NUCLEOTIDE SEQUENCE [LARGE SCALE GENOMIC DNA]</scope>
    <source>
        <strain evidence="2 3">TRI 5</strain>
    </source>
</reference>
<dbReference type="AlphaFoldDB" id="A0A2U2NC44"/>
<evidence type="ECO:0000256" key="1">
    <source>
        <dbReference type="SAM" id="Phobius"/>
    </source>
</evidence>